<reference evidence="9 10" key="1">
    <citation type="submission" date="2022-06" db="EMBL/GenBank/DDBJ databases">
        <title>Genomic Encyclopedia of Type Strains, Phase I: the one thousand microbial genomes (KMG-I) project.</title>
        <authorList>
            <person name="Kyrpides N."/>
        </authorList>
    </citation>
    <scope>NUCLEOTIDE SEQUENCE [LARGE SCALE GENOMIC DNA]</scope>
    <source>
        <strain evidence="9 10">DSM 43889</strain>
    </source>
</reference>
<evidence type="ECO:0000256" key="2">
    <source>
        <dbReference type="ARBA" id="ARBA00008481"/>
    </source>
</evidence>
<evidence type="ECO:0000256" key="6">
    <source>
        <dbReference type="HAMAP-Rule" id="MF_00653"/>
    </source>
</evidence>
<dbReference type="RefSeq" id="WP_026417375.1">
    <property type="nucleotide sequence ID" value="NZ_AUBJ02000001.1"/>
</dbReference>
<dbReference type="InterPro" id="IPR011842">
    <property type="entry name" value="PQQ_synth_PqqB"/>
</dbReference>
<dbReference type="NCBIfam" id="TIGR02108">
    <property type="entry name" value="PQQ_syn_pqqB"/>
    <property type="match status" value="1"/>
</dbReference>
<comment type="pathway">
    <text evidence="1 6">Cofactor biosynthesis; pyrroloquinoline quinone biosynthesis.</text>
</comment>
<dbReference type="SUPFAM" id="SSF56281">
    <property type="entry name" value="Metallo-hydrolase/oxidoreductase"/>
    <property type="match status" value="1"/>
</dbReference>
<evidence type="ECO:0000259" key="8">
    <source>
        <dbReference type="Pfam" id="PF12706"/>
    </source>
</evidence>
<comment type="function">
    <text evidence="6">May be involved in the transport of PQQ or its precursor to the periplasm.</text>
</comment>
<comment type="caution">
    <text evidence="9">The sequence shown here is derived from an EMBL/GenBank/DDBJ whole genome shotgun (WGS) entry which is preliminary data.</text>
</comment>
<evidence type="ECO:0000313" key="9">
    <source>
        <dbReference type="EMBL" id="MCP2332379.1"/>
    </source>
</evidence>
<keyword evidence="4 6" id="KW-0813">Transport</keyword>
<comment type="similarity">
    <text evidence="2 6">Belongs to the PqqB family.</text>
</comment>
<dbReference type="HAMAP" id="MF_00653">
    <property type="entry name" value="PQQ_syn_PqqB"/>
    <property type="match status" value="1"/>
</dbReference>
<dbReference type="EMBL" id="AUBJ02000001">
    <property type="protein sequence ID" value="MCP2332379.1"/>
    <property type="molecule type" value="Genomic_DNA"/>
</dbReference>
<accession>A0ABT1JIP1</accession>
<gene>
    <name evidence="6" type="primary">pqqB</name>
    <name evidence="9" type="ORF">G443_002649</name>
</gene>
<organism evidence="9 10">
    <name type="scientific">Actinoalloteichus caeruleus DSM 43889</name>
    <dbReference type="NCBI Taxonomy" id="1120930"/>
    <lineage>
        <taxon>Bacteria</taxon>
        <taxon>Bacillati</taxon>
        <taxon>Actinomycetota</taxon>
        <taxon>Actinomycetes</taxon>
        <taxon>Pseudonocardiales</taxon>
        <taxon>Pseudonocardiaceae</taxon>
        <taxon>Actinoalloteichus</taxon>
        <taxon>Actinoalloteichus cyanogriseus</taxon>
    </lineage>
</organism>
<dbReference type="Gene3D" id="3.60.15.10">
    <property type="entry name" value="Ribonuclease Z/Hydroxyacylglutathione hydrolase-like"/>
    <property type="match status" value="1"/>
</dbReference>
<evidence type="ECO:0000313" key="10">
    <source>
        <dbReference type="Proteomes" id="UP000791080"/>
    </source>
</evidence>
<keyword evidence="5 6" id="KW-0884">PQQ biosynthesis</keyword>
<proteinExistence type="inferred from homology"/>
<evidence type="ECO:0000256" key="3">
    <source>
        <dbReference type="ARBA" id="ARBA00015084"/>
    </source>
</evidence>
<evidence type="ECO:0000256" key="4">
    <source>
        <dbReference type="ARBA" id="ARBA00022448"/>
    </source>
</evidence>
<sequence length="306" mass="32247">MRLILLGTAAGGGFPQWNCACGRCSRSRAGTEAMRRGQDGAAVSVDGENWWLLNASPDLPTQLVATPELWPGPGRRQIPLRGVLLTDAELDHTLGLFSLRECGGLPVHAPAAVLASLDRPTPSAGALGLRPVLDAYGDWRWNEAAEGVASELGQGLTATPVAISEKRPRYRTGVRDAGPSVVAYRLRDRSAGRELLYAPCLSRWPDRLDEAVAAADCAVLDGTFYSGDELGHATGLPGGGGQSGMGHLPVGGEDGTLDRLRCHPGTRRMYTHLNNTNPLVDPASAEFAAVVASGVEVPSDGDRIDL</sequence>
<evidence type="ECO:0000256" key="7">
    <source>
        <dbReference type="SAM" id="MobiDB-lite"/>
    </source>
</evidence>
<evidence type="ECO:0000256" key="1">
    <source>
        <dbReference type="ARBA" id="ARBA00004886"/>
    </source>
</evidence>
<dbReference type="Proteomes" id="UP000791080">
    <property type="component" value="Unassembled WGS sequence"/>
</dbReference>
<dbReference type="InterPro" id="IPR001279">
    <property type="entry name" value="Metallo-B-lactamas"/>
</dbReference>
<name>A0ABT1JIP1_ACTCY</name>
<evidence type="ECO:0000256" key="5">
    <source>
        <dbReference type="ARBA" id="ARBA00022905"/>
    </source>
</evidence>
<dbReference type="InterPro" id="IPR036866">
    <property type="entry name" value="RibonucZ/Hydroxyglut_hydro"/>
</dbReference>
<protein>
    <recommendedName>
        <fullName evidence="3 6">Coenzyme PQQ synthesis protein B</fullName>
    </recommendedName>
    <alternativeName>
        <fullName evidence="6">Pyrroloquinoline quinone biosynthesis protein B</fullName>
    </alternativeName>
</protein>
<feature type="region of interest" description="Disordered" evidence="7">
    <location>
        <begin position="235"/>
        <end position="255"/>
    </location>
</feature>
<feature type="domain" description="Metallo-beta-lactamase" evidence="8">
    <location>
        <begin position="49"/>
        <end position="272"/>
    </location>
</feature>
<keyword evidence="10" id="KW-1185">Reference proteome</keyword>
<dbReference type="Pfam" id="PF12706">
    <property type="entry name" value="Lactamase_B_2"/>
    <property type="match status" value="1"/>
</dbReference>